<keyword evidence="7" id="KW-0418">Kinase</keyword>
<dbReference type="Proteomes" id="UP001165065">
    <property type="component" value="Unassembled WGS sequence"/>
</dbReference>
<dbReference type="CDD" id="cd00038">
    <property type="entry name" value="CAP_ED"/>
    <property type="match status" value="1"/>
</dbReference>
<feature type="compositionally biased region" description="Polar residues" evidence="13">
    <location>
        <begin position="1"/>
        <end position="16"/>
    </location>
</feature>
<keyword evidence="5" id="KW-0808">Transferase</keyword>
<name>A0A9W7FWC7_9STRA</name>
<evidence type="ECO:0000259" key="15">
    <source>
        <dbReference type="PROSITE" id="PS50042"/>
    </source>
</evidence>
<evidence type="ECO:0000256" key="5">
    <source>
        <dbReference type="ARBA" id="ARBA00022679"/>
    </source>
</evidence>
<evidence type="ECO:0000256" key="1">
    <source>
        <dbReference type="ARBA" id="ARBA00012513"/>
    </source>
</evidence>
<dbReference type="OrthoDB" id="10344432at2759"/>
<reference evidence="17" key="1">
    <citation type="journal article" date="2023" name="Commun. Biol.">
        <title>Genome analysis of Parmales, the sister group of diatoms, reveals the evolutionary specialization of diatoms from phago-mixotrophs to photoautotrophs.</title>
        <authorList>
            <person name="Ban H."/>
            <person name="Sato S."/>
            <person name="Yoshikawa S."/>
            <person name="Yamada K."/>
            <person name="Nakamura Y."/>
            <person name="Ichinomiya M."/>
            <person name="Sato N."/>
            <person name="Blanc-Mathieu R."/>
            <person name="Endo H."/>
            <person name="Kuwata A."/>
            <person name="Ogata H."/>
        </authorList>
    </citation>
    <scope>NUCLEOTIDE SEQUENCE [LARGE SCALE GENOMIC DNA]</scope>
</reference>
<dbReference type="InterPro" id="IPR008271">
    <property type="entry name" value="Ser/Thr_kinase_AS"/>
</dbReference>
<dbReference type="SUPFAM" id="SSF56112">
    <property type="entry name" value="Protein kinase-like (PK-like)"/>
    <property type="match status" value="1"/>
</dbReference>
<evidence type="ECO:0000256" key="9">
    <source>
        <dbReference type="ARBA" id="ARBA00022992"/>
    </source>
</evidence>
<evidence type="ECO:0000256" key="11">
    <source>
        <dbReference type="ARBA" id="ARBA00048679"/>
    </source>
</evidence>
<dbReference type="InterPro" id="IPR000719">
    <property type="entry name" value="Prot_kinase_dom"/>
</dbReference>
<evidence type="ECO:0000256" key="13">
    <source>
        <dbReference type="SAM" id="MobiDB-lite"/>
    </source>
</evidence>
<evidence type="ECO:0000256" key="8">
    <source>
        <dbReference type="ARBA" id="ARBA00022840"/>
    </source>
</evidence>
<dbReference type="Gene3D" id="3.30.200.20">
    <property type="entry name" value="Phosphorylase Kinase, domain 1"/>
    <property type="match status" value="1"/>
</dbReference>
<dbReference type="Gene3D" id="2.60.120.10">
    <property type="entry name" value="Jelly Rolls"/>
    <property type="match status" value="1"/>
</dbReference>
<dbReference type="PROSITE" id="PS00107">
    <property type="entry name" value="PROTEIN_KINASE_ATP"/>
    <property type="match status" value="1"/>
</dbReference>
<keyword evidence="17" id="KW-1185">Reference proteome</keyword>
<evidence type="ECO:0000256" key="4">
    <source>
        <dbReference type="ARBA" id="ARBA00022553"/>
    </source>
</evidence>
<dbReference type="InterPro" id="IPR000595">
    <property type="entry name" value="cNMP-bd_dom"/>
</dbReference>
<dbReference type="SMART" id="SM00220">
    <property type="entry name" value="S_TKc"/>
    <property type="match status" value="1"/>
</dbReference>
<dbReference type="Pfam" id="PF00027">
    <property type="entry name" value="cNMP_binding"/>
    <property type="match status" value="1"/>
</dbReference>
<dbReference type="AlphaFoldDB" id="A0A9W7FWC7"/>
<feature type="binding site" evidence="12">
    <location>
        <position position="358"/>
    </location>
    <ligand>
        <name>ATP</name>
        <dbReference type="ChEBI" id="CHEBI:30616"/>
    </ligand>
</feature>
<keyword evidence="4" id="KW-0597">Phosphoprotein</keyword>
<sequence length="649" mass="71157">MGSGVSVQNNELTQGSGNDAQGADKNDDDDDDRSGLGNLHISDISETPTEIEAHGIVHSRDSESSGNVRPKKRGFTGAGNRRENLEGMVRTALHDVSGGRGGEGGNIGESSDSSGIAASTGSYGSIRSMGNSSTSQSRSKVFSTGLSDFLTKHVLADQDDSLVKAGSSFARKSEAAILAMKMAMDHFMFEGTQNLVRQMFVQELEEKKCLKGDVICRQGEPGDKLYIVESGSISFHIDNAYVGSQSTGGVFGELSLIYGIDRCATAECSSDCVLWELGVRGFRRIQSTLAMQSLENSYRSAQRTLSGLSRESIKFEKEWTRIGVGFNDLEKIDMIGHGTFGCVFRVKNKKTGKIYALKELSKRDLVEANQIFRPVAERNVLRDVNSIFVVKLLDTFSTKNSLFFLTEYVPCGDLMSLMVKLVALQHSVATFFSACIAEAISATHRMGFVHRDIKPENCLVCSNGYVKVADFGLAKRLPAVVEMGKGRTEISLLAFTMCGTPEFMAPEFCMSVGYDKMADWWSFGCVLFEMYMGRGPFDRGGDLKNTFKDICMIGMGKSRLPLHPKFVENYPSAGELLGILLAPVSSRLGNKKSGRVGDHEYFKEVDFEKLRTGDLKSPEVYEETGGGIVLEKVVSVREYDGDQEWCQNF</sequence>
<comment type="catalytic activity">
    <reaction evidence="11">
        <text>L-seryl-[protein] + ATP = O-phospho-L-seryl-[protein] + ADP + H(+)</text>
        <dbReference type="Rhea" id="RHEA:17989"/>
        <dbReference type="Rhea" id="RHEA-COMP:9863"/>
        <dbReference type="Rhea" id="RHEA-COMP:11604"/>
        <dbReference type="ChEBI" id="CHEBI:15378"/>
        <dbReference type="ChEBI" id="CHEBI:29999"/>
        <dbReference type="ChEBI" id="CHEBI:30616"/>
        <dbReference type="ChEBI" id="CHEBI:83421"/>
        <dbReference type="ChEBI" id="CHEBI:456216"/>
        <dbReference type="EC" id="2.7.11.1"/>
    </reaction>
</comment>
<feature type="region of interest" description="Disordered" evidence="13">
    <location>
        <begin position="1"/>
        <end position="119"/>
    </location>
</feature>
<evidence type="ECO:0000256" key="6">
    <source>
        <dbReference type="ARBA" id="ARBA00022741"/>
    </source>
</evidence>
<dbReference type="Pfam" id="PF00069">
    <property type="entry name" value="Pkinase"/>
    <property type="match status" value="1"/>
</dbReference>
<evidence type="ECO:0000313" key="16">
    <source>
        <dbReference type="EMBL" id="GMI20230.1"/>
    </source>
</evidence>
<dbReference type="InterPro" id="IPR017441">
    <property type="entry name" value="Protein_kinase_ATP_BS"/>
</dbReference>
<dbReference type="GO" id="GO:0005524">
    <property type="term" value="F:ATP binding"/>
    <property type="evidence" value="ECO:0007669"/>
    <property type="project" value="UniProtKB-UniRule"/>
</dbReference>
<keyword evidence="9" id="KW-0142">cGMP-binding</keyword>
<dbReference type="PROSITE" id="PS00108">
    <property type="entry name" value="PROTEIN_KINASE_ST"/>
    <property type="match status" value="1"/>
</dbReference>
<comment type="caution">
    <text evidence="16">The sequence shown here is derived from an EMBL/GenBank/DDBJ whole genome shotgun (WGS) entry which is preliminary data.</text>
</comment>
<dbReference type="EC" id="2.7.11.1" evidence="1"/>
<dbReference type="SMART" id="SM00100">
    <property type="entry name" value="cNMP"/>
    <property type="match status" value="1"/>
</dbReference>
<dbReference type="GO" id="GO:0005952">
    <property type="term" value="C:cAMP-dependent protein kinase complex"/>
    <property type="evidence" value="ECO:0007669"/>
    <property type="project" value="TreeGrafter"/>
</dbReference>
<feature type="domain" description="Protein kinase" evidence="14">
    <location>
        <begin position="329"/>
        <end position="602"/>
    </location>
</feature>
<dbReference type="EMBL" id="BRYA01000506">
    <property type="protein sequence ID" value="GMI20230.1"/>
    <property type="molecule type" value="Genomic_DNA"/>
</dbReference>
<evidence type="ECO:0000256" key="7">
    <source>
        <dbReference type="ARBA" id="ARBA00022777"/>
    </source>
</evidence>
<feature type="domain" description="Cyclic nucleotide-binding" evidence="15">
    <location>
        <begin position="188"/>
        <end position="285"/>
    </location>
</feature>
<comment type="catalytic activity">
    <reaction evidence="10">
        <text>L-threonyl-[protein] + ATP = O-phospho-L-threonyl-[protein] + ADP + H(+)</text>
        <dbReference type="Rhea" id="RHEA:46608"/>
        <dbReference type="Rhea" id="RHEA-COMP:11060"/>
        <dbReference type="Rhea" id="RHEA-COMP:11605"/>
        <dbReference type="ChEBI" id="CHEBI:15378"/>
        <dbReference type="ChEBI" id="CHEBI:30013"/>
        <dbReference type="ChEBI" id="CHEBI:30616"/>
        <dbReference type="ChEBI" id="CHEBI:61977"/>
        <dbReference type="ChEBI" id="CHEBI:456216"/>
        <dbReference type="EC" id="2.7.11.1"/>
    </reaction>
</comment>
<dbReference type="FunFam" id="1.10.510.10:FF:000024">
    <property type="entry name" value="Probable serine/threonine-protein kinase cot-1"/>
    <property type="match status" value="1"/>
</dbReference>
<keyword evidence="2" id="KW-0723">Serine/threonine-protein kinase</keyword>
<dbReference type="SUPFAM" id="SSF51206">
    <property type="entry name" value="cAMP-binding domain-like"/>
    <property type="match status" value="1"/>
</dbReference>
<dbReference type="GO" id="GO:0007010">
    <property type="term" value="P:cytoskeleton organization"/>
    <property type="evidence" value="ECO:0007669"/>
    <property type="project" value="UniProtKB-ARBA"/>
</dbReference>
<keyword evidence="8 12" id="KW-0067">ATP-binding</keyword>
<dbReference type="InterPro" id="IPR018488">
    <property type="entry name" value="cNMP-bd_CS"/>
</dbReference>
<dbReference type="InterPro" id="IPR045270">
    <property type="entry name" value="STKc_AGC"/>
</dbReference>
<feature type="compositionally biased region" description="Basic and acidic residues" evidence="13">
    <location>
        <begin position="51"/>
        <end position="63"/>
    </location>
</feature>
<evidence type="ECO:0000313" key="17">
    <source>
        <dbReference type="Proteomes" id="UP001165065"/>
    </source>
</evidence>
<proteinExistence type="predicted"/>
<dbReference type="PANTHER" id="PTHR24353:SF143">
    <property type="entry name" value="PROTEIN KINASE DOMAIN-CONTAINING PROTEIN"/>
    <property type="match status" value="1"/>
</dbReference>
<evidence type="ECO:0000256" key="12">
    <source>
        <dbReference type="PROSITE-ProRule" id="PRU10141"/>
    </source>
</evidence>
<dbReference type="Gene3D" id="1.10.510.10">
    <property type="entry name" value="Transferase(Phosphotransferase) domain 1"/>
    <property type="match status" value="1"/>
</dbReference>
<dbReference type="PROSITE" id="PS50011">
    <property type="entry name" value="PROTEIN_KINASE_DOM"/>
    <property type="match status" value="1"/>
</dbReference>
<dbReference type="InterPro" id="IPR014710">
    <property type="entry name" value="RmlC-like_jellyroll"/>
</dbReference>
<dbReference type="PANTHER" id="PTHR24353">
    <property type="entry name" value="CYCLIC NUCLEOTIDE-DEPENDENT PROTEIN KINASE"/>
    <property type="match status" value="1"/>
</dbReference>
<accession>A0A9W7FWC7</accession>
<protein>
    <recommendedName>
        <fullName evidence="1">non-specific serine/threonine protein kinase</fullName>
        <ecNumber evidence="1">2.7.11.1</ecNumber>
    </recommendedName>
</protein>
<evidence type="ECO:0000259" key="14">
    <source>
        <dbReference type="PROSITE" id="PS50011"/>
    </source>
</evidence>
<dbReference type="GO" id="GO:0030553">
    <property type="term" value="F:cGMP binding"/>
    <property type="evidence" value="ECO:0007669"/>
    <property type="project" value="UniProtKB-KW"/>
</dbReference>
<evidence type="ECO:0000256" key="10">
    <source>
        <dbReference type="ARBA" id="ARBA00047899"/>
    </source>
</evidence>
<dbReference type="PROSITE" id="PS00888">
    <property type="entry name" value="CNMP_BINDING_1"/>
    <property type="match status" value="1"/>
</dbReference>
<gene>
    <name evidence="16" type="ORF">TrCOL_g5016</name>
</gene>
<keyword evidence="3" id="KW-0140">cGMP</keyword>
<evidence type="ECO:0000256" key="2">
    <source>
        <dbReference type="ARBA" id="ARBA00022527"/>
    </source>
</evidence>
<dbReference type="CDD" id="cd05123">
    <property type="entry name" value="STKc_AGC"/>
    <property type="match status" value="1"/>
</dbReference>
<dbReference type="GO" id="GO:0004691">
    <property type="term" value="F:cAMP-dependent protein kinase activity"/>
    <property type="evidence" value="ECO:0007669"/>
    <property type="project" value="TreeGrafter"/>
</dbReference>
<dbReference type="InterPro" id="IPR011009">
    <property type="entry name" value="Kinase-like_dom_sf"/>
</dbReference>
<evidence type="ECO:0000256" key="3">
    <source>
        <dbReference type="ARBA" id="ARBA00022535"/>
    </source>
</evidence>
<organism evidence="16 17">
    <name type="scientific">Triparma columacea</name>
    <dbReference type="NCBI Taxonomy" id="722753"/>
    <lineage>
        <taxon>Eukaryota</taxon>
        <taxon>Sar</taxon>
        <taxon>Stramenopiles</taxon>
        <taxon>Ochrophyta</taxon>
        <taxon>Bolidophyceae</taxon>
        <taxon>Parmales</taxon>
        <taxon>Triparmaceae</taxon>
        <taxon>Triparma</taxon>
    </lineage>
</organism>
<keyword evidence="6 12" id="KW-0547">Nucleotide-binding</keyword>
<feature type="compositionally biased region" description="Gly residues" evidence="13">
    <location>
        <begin position="98"/>
        <end position="107"/>
    </location>
</feature>
<dbReference type="PROSITE" id="PS50042">
    <property type="entry name" value="CNMP_BINDING_3"/>
    <property type="match status" value="1"/>
</dbReference>
<dbReference type="InterPro" id="IPR018490">
    <property type="entry name" value="cNMP-bd_dom_sf"/>
</dbReference>